<dbReference type="InterPro" id="IPR025736">
    <property type="entry name" value="PucR_C-HTH_dom"/>
</dbReference>
<comment type="similarity">
    <text evidence="1">Belongs to the CdaR family.</text>
</comment>
<dbReference type="InterPro" id="IPR012914">
    <property type="entry name" value="PucR_dom"/>
</dbReference>
<dbReference type="EMBL" id="VULZ01000014">
    <property type="protein sequence ID" value="MSS15723.1"/>
    <property type="molecule type" value="Genomic_DNA"/>
</dbReference>
<sequence length="395" mass="45481">MGFTVEDMLLVSRQRYQMKLIAGKEGWSNSISWLLMVEDLTIVQRFSGKELAVTTCLGFQEEEKLHLLMEELVRRQASGLIINTGCYIREVPAGIRKFADDNALPLLTVPWDIEIAEMIKDLSIRIFLQGSTDEQLSAAFIKAIESPEDYEAYVKTLLPHFDIEGSFQVILLHRNGLAEMDTVERKRIGYRLQLALTNLTHNGHFFYYDSSFVVIINALSPDTTAEILRQFRANIVRRIPDQSFVIGVGSALTGIRRLHLSYRRAKAAARMAEVFRTDGERNGFMLTQFDTMGIWRLLSMVSDRQLLAEFEEEYLKPLEDYDAAHDSEYVRTLEYYLKYNGSIRQVADAMFIHRNTISYRMNHIREILGSPLDTEEERLCCLTACLIRHMRQAAP</sequence>
<reference evidence="5 6" key="1">
    <citation type="submission" date="2019-08" db="EMBL/GenBank/DDBJ databases">
        <title>In-depth cultivation of the pig gut microbiome towards novel bacterial diversity and tailored functional studies.</title>
        <authorList>
            <person name="Wylensek D."/>
            <person name="Hitch T.C.A."/>
            <person name="Clavel T."/>
        </authorList>
    </citation>
    <scope>NUCLEOTIDE SEQUENCE [LARGE SCALE GENOMIC DNA]</scope>
    <source>
        <strain evidence="5 6">Oil+RF-744-WCA-WT-11</strain>
    </source>
</reference>
<name>A0A6L5X8I0_9FIRM</name>
<dbReference type="InterPro" id="IPR051448">
    <property type="entry name" value="CdaR-like_regulators"/>
</dbReference>
<evidence type="ECO:0000313" key="5">
    <source>
        <dbReference type="EMBL" id="MSS15723.1"/>
    </source>
</evidence>
<proteinExistence type="inferred from homology"/>
<evidence type="ECO:0000259" key="4">
    <source>
        <dbReference type="Pfam" id="PF17853"/>
    </source>
</evidence>
<dbReference type="Pfam" id="PF13556">
    <property type="entry name" value="HTH_30"/>
    <property type="match status" value="1"/>
</dbReference>
<dbReference type="InterPro" id="IPR041522">
    <property type="entry name" value="CdaR_GGDEF"/>
</dbReference>
<evidence type="ECO:0000256" key="1">
    <source>
        <dbReference type="ARBA" id="ARBA00006754"/>
    </source>
</evidence>
<keyword evidence="6" id="KW-1185">Reference proteome</keyword>
<evidence type="ECO:0000259" key="2">
    <source>
        <dbReference type="Pfam" id="PF07905"/>
    </source>
</evidence>
<gene>
    <name evidence="5" type="ORF">FYJ35_11895</name>
</gene>
<dbReference type="Gene3D" id="1.10.10.2840">
    <property type="entry name" value="PucR C-terminal helix-turn-helix domain"/>
    <property type="match status" value="1"/>
</dbReference>
<dbReference type="InterPro" id="IPR042070">
    <property type="entry name" value="PucR_C-HTH_sf"/>
</dbReference>
<dbReference type="Pfam" id="PF07905">
    <property type="entry name" value="PucR"/>
    <property type="match status" value="1"/>
</dbReference>
<evidence type="ECO:0000259" key="3">
    <source>
        <dbReference type="Pfam" id="PF13556"/>
    </source>
</evidence>
<feature type="domain" description="CdaR GGDEF-like" evidence="4">
    <location>
        <begin position="160"/>
        <end position="271"/>
    </location>
</feature>
<organism evidence="5 6">
    <name type="scientific">Porcincola intestinalis</name>
    <dbReference type="NCBI Taxonomy" id="2606632"/>
    <lineage>
        <taxon>Bacteria</taxon>
        <taxon>Bacillati</taxon>
        <taxon>Bacillota</taxon>
        <taxon>Clostridia</taxon>
        <taxon>Lachnospirales</taxon>
        <taxon>Lachnospiraceae</taxon>
        <taxon>Porcincola</taxon>
    </lineage>
</organism>
<dbReference type="Proteomes" id="UP000481852">
    <property type="component" value="Unassembled WGS sequence"/>
</dbReference>
<dbReference type="Pfam" id="PF17853">
    <property type="entry name" value="GGDEF_2"/>
    <property type="match status" value="1"/>
</dbReference>
<protein>
    <submittedName>
        <fullName evidence="5">PucR family transcriptional regulator</fullName>
    </submittedName>
</protein>
<dbReference type="RefSeq" id="WP_154526859.1">
    <property type="nucleotide sequence ID" value="NZ_JAQYJL010000002.1"/>
</dbReference>
<dbReference type="AlphaFoldDB" id="A0A6L5X8I0"/>
<dbReference type="PANTHER" id="PTHR33744:SF1">
    <property type="entry name" value="DNA-BINDING TRANSCRIPTIONAL ACTIVATOR ADER"/>
    <property type="match status" value="1"/>
</dbReference>
<dbReference type="PANTHER" id="PTHR33744">
    <property type="entry name" value="CARBOHYDRATE DIACID REGULATOR"/>
    <property type="match status" value="1"/>
</dbReference>
<comment type="caution">
    <text evidence="5">The sequence shown here is derived from an EMBL/GenBank/DDBJ whole genome shotgun (WGS) entry which is preliminary data.</text>
</comment>
<feature type="domain" description="Purine catabolism PurC-like" evidence="2">
    <location>
        <begin position="17"/>
        <end position="122"/>
    </location>
</feature>
<feature type="domain" description="PucR C-terminal helix-turn-helix" evidence="3">
    <location>
        <begin position="329"/>
        <end position="386"/>
    </location>
</feature>
<accession>A0A6L5X8I0</accession>
<evidence type="ECO:0000313" key="6">
    <source>
        <dbReference type="Proteomes" id="UP000481852"/>
    </source>
</evidence>